<keyword evidence="1" id="KW-1133">Transmembrane helix</keyword>
<dbReference type="Proteomes" id="UP000557872">
    <property type="component" value="Unassembled WGS sequence"/>
</dbReference>
<evidence type="ECO:0000313" key="3">
    <source>
        <dbReference type="Proteomes" id="UP000557872"/>
    </source>
</evidence>
<keyword evidence="3" id="KW-1185">Reference proteome</keyword>
<sequence>MFLTILNAVCLIILGLAGFFKWESLNASGTPTEMLMPVFFGGALLICAGFTRVHYRHGLYGGLIIALLGVCSAIYRIYQYGGISSLSEAKPRLIAAMGALCILQLIAAWKAVQDDREIAPPI</sequence>
<organism evidence="2 3">
    <name type="scientific">Oceaniferula marina</name>
    <dbReference type="NCBI Taxonomy" id="2748318"/>
    <lineage>
        <taxon>Bacteria</taxon>
        <taxon>Pseudomonadati</taxon>
        <taxon>Verrucomicrobiota</taxon>
        <taxon>Verrucomicrobiia</taxon>
        <taxon>Verrucomicrobiales</taxon>
        <taxon>Verrucomicrobiaceae</taxon>
        <taxon>Oceaniferula</taxon>
    </lineage>
</organism>
<proteinExistence type="predicted"/>
<feature type="transmembrane region" description="Helical" evidence="1">
    <location>
        <begin position="58"/>
        <end position="78"/>
    </location>
</feature>
<reference evidence="2 3" key="1">
    <citation type="submission" date="2020-07" db="EMBL/GenBank/DDBJ databases">
        <title>Roseicoccus Jingziensis gen. nov., sp. nov., isolated from coastal seawater.</title>
        <authorList>
            <person name="Feng X."/>
        </authorList>
    </citation>
    <scope>NUCLEOTIDE SEQUENCE [LARGE SCALE GENOMIC DNA]</scope>
    <source>
        <strain evidence="2 3">N1E253</strain>
    </source>
</reference>
<dbReference type="AlphaFoldDB" id="A0A851GJG0"/>
<name>A0A851GJG0_9BACT</name>
<evidence type="ECO:0000256" key="1">
    <source>
        <dbReference type="SAM" id="Phobius"/>
    </source>
</evidence>
<keyword evidence="1" id="KW-0812">Transmembrane</keyword>
<gene>
    <name evidence="2" type="ORF">HW115_04270</name>
</gene>
<protein>
    <submittedName>
        <fullName evidence="2">Uncharacterized protein</fullName>
    </submittedName>
</protein>
<comment type="caution">
    <text evidence="2">The sequence shown here is derived from an EMBL/GenBank/DDBJ whole genome shotgun (WGS) entry which is preliminary data.</text>
</comment>
<feature type="transmembrane region" description="Helical" evidence="1">
    <location>
        <begin position="5"/>
        <end position="22"/>
    </location>
</feature>
<feature type="transmembrane region" description="Helical" evidence="1">
    <location>
        <begin position="93"/>
        <end position="112"/>
    </location>
</feature>
<dbReference type="RefSeq" id="WP_178931314.1">
    <property type="nucleotide sequence ID" value="NZ_JACBAZ010000001.1"/>
</dbReference>
<evidence type="ECO:0000313" key="2">
    <source>
        <dbReference type="EMBL" id="NWK54810.1"/>
    </source>
</evidence>
<accession>A0A851GJG0</accession>
<dbReference type="EMBL" id="JACBAZ010000001">
    <property type="protein sequence ID" value="NWK54810.1"/>
    <property type="molecule type" value="Genomic_DNA"/>
</dbReference>
<keyword evidence="1" id="KW-0472">Membrane</keyword>
<feature type="transmembrane region" description="Helical" evidence="1">
    <location>
        <begin position="34"/>
        <end position="51"/>
    </location>
</feature>